<evidence type="ECO:0000313" key="2">
    <source>
        <dbReference type="Proteomes" id="UP001430919"/>
    </source>
</evidence>
<dbReference type="RefSeq" id="WP_229991189.1">
    <property type="nucleotide sequence ID" value="NZ_JAJJMO010000001.1"/>
</dbReference>
<evidence type="ECO:0000313" key="1">
    <source>
        <dbReference type="EMBL" id="MCC9074377.1"/>
    </source>
</evidence>
<accession>A0ABS8N022</accession>
<protein>
    <submittedName>
        <fullName evidence="1">Uncharacterized protein</fullName>
    </submittedName>
</protein>
<keyword evidence="2" id="KW-1185">Reference proteome</keyword>
<proteinExistence type="predicted"/>
<reference evidence="1" key="1">
    <citation type="submission" date="2021-11" db="EMBL/GenBank/DDBJ databases">
        <title>Description of novel Flavobacterium species.</title>
        <authorList>
            <person name="Saticioglu I.B."/>
            <person name="Ay H."/>
            <person name="Altun S."/>
            <person name="Duman M."/>
        </authorList>
    </citation>
    <scope>NUCLEOTIDE SEQUENCE</scope>
    <source>
        <strain evidence="1">F-65</strain>
    </source>
</reference>
<comment type="caution">
    <text evidence="1">The sequence shown here is derived from an EMBL/GenBank/DDBJ whole genome shotgun (WGS) entry which is preliminary data.</text>
</comment>
<dbReference type="EMBL" id="JAJJMO010000001">
    <property type="protein sequence ID" value="MCC9074377.1"/>
    <property type="molecule type" value="Genomic_DNA"/>
</dbReference>
<dbReference type="Proteomes" id="UP001430919">
    <property type="component" value="Unassembled WGS sequence"/>
</dbReference>
<name>A0ABS8N022_9FLAO</name>
<sequence length="89" mass="10327">MSLVFEKSFNLCLIVVGADYKFALSAFNVFIASKIVDNALLTGFEYADSGIKLSDLLEESIDLHNYRKDSFVWIYKQYQELIIKYKLEE</sequence>
<gene>
    <name evidence="1" type="ORF">LNQ49_22545</name>
</gene>
<organism evidence="1 2">
    <name type="scientific">Flavobacterium pisciphilum</name>
    <dbReference type="NCBI Taxonomy" id="2893755"/>
    <lineage>
        <taxon>Bacteria</taxon>
        <taxon>Pseudomonadati</taxon>
        <taxon>Bacteroidota</taxon>
        <taxon>Flavobacteriia</taxon>
        <taxon>Flavobacteriales</taxon>
        <taxon>Flavobacteriaceae</taxon>
        <taxon>Flavobacterium</taxon>
    </lineage>
</organism>